<feature type="region of interest" description="Disordered" evidence="1">
    <location>
        <begin position="1297"/>
        <end position="1352"/>
    </location>
</feature>
<feature type="compositionally biased region" description="Polar residues" evidence="1">
    <location>
        <begin position="200"/>
        <end position="230"/>
    </location>
</feature>
<dbReference type="Pfam" id="PF14652">
    <property type="entry name" value="DUF4457"/>
    <property type="match status" value="3"/>
</dbReference>
<feature type="compositionally biased region" description="Low complexity" evidence="1">
    <location>
        <begin position="299"/>
        <end position="310"/>
    </location>
</feature>
<dbReference type="InterPro" id="IPR027859">
    <property type="entry name" value="KATNIP_dom"/>
</dbReference>
<dbReference type="EMBL" id="HBNR01028137">
    <property type="protein sequence ID" value="CAE4581044.1"/>
    <property type="molecule type" value="Transcribed_RNA"/>
</dbReference>
<organism evidence="3">
    <name type="scientific">Alexandrium monilatum</name>
    <dbReference type="NCBI Taxonomy" id="311494"/>
    <lineage>
        <taxon>Eukaryota</taxon>
        <taxon>Sar</taxon>
        <taxon>Alveolata</taxon>
        <taxon>Dinophyceae</taxon>
        <taxon>Gonyaulacales</taxon>
        <taxon>Pyrocystaceae</taxon>
        <taxon>Alexandrium</taxon>
    </lineage>
</organism>
<feature type="compositionally biased region" description="Low complexity" evidence="1">
    <location>
        <begin position="262"/>
        <end position="280"/>
    </location>
</feature>
<evidence type="ECO:0000259" key="2">
    <source>
        <dbReference type="Pfam" id="PF14652"/>
    </source>
</evidence>
<dbReference type="PANTHER" id="PTHR21534">
    <property type="entry name" value="KATANIN-INTERACTING PROTEIN"/>
    <property type="match status" value="1"/>
</dbReference>
<feature type="compositionally biased region" description="Low complexity" evidence="1">
    <location>
        <begin position="1075"/>
        <end position="1094"/>
    </location>
</feature>
<feature type="region of interest" description="Disordered" evidence="1">
    <location>
        <begin position="190"/>
        <end position="245"/>
    </location>
</feature>
<accession>A0A7S4UGA7</accession>
<feature type="compositionally biased region" description="Polar residues" evidence="1">
    <location>
        <begin position="427"/>
        <end position="437"/>
    </location>
</feature>
<sequence length="1566" mass="168018">MLERNLDSSFESKEDYELYMRLMSERQRLQRQHEQRRKQRKNVKVRQAQEDREKGFQLYVSGANEDRVDEARRRRQVSAAGPAGAGAPPGGREWQTETVELRGNDGNIYRSSPHGREACRSFGGDMSDDAFEPGTEGSEVGEDIHSASREGSRPGTGASISSVDQETRGVLRIMNSANRDQLLMLRESLAGHIERRPPTGASSPKTRLGDRSSSSRHLQAQPNASKSSAGSGPDSRPSSAASIASAIQAENARAKRIAEGLSADGDGAEAGGSSRPSSRPQSKAGQRLPLSPQVAAECAPPSALGSGSASRRTPVNAGSAYGGQMPTPPFAPGLTPHPSAPSASGRAGAGSSAYPSANSTPTAAGWGAGGWRQQAPVASSPPPAPVSDEISDRVGRLDRRKQKALLRVLETLETGPGGASPARSQGELASSATPTRASQERIEASSPAMAPRSHTGASASTSGARRRGICLRILSNWGHPRQCGLVQIEALDSSSEVLRIPPAALSLHGTQGGSTALPRVIEGKANTTNEKLMWLATPCLRPAGDGFEPFEILLNWPPSLTSPAGLRLWNFNAPDGLNKGVREVVILKDGQQVWAGEVPRGTGTPELVPALAEIVPGFNAPPTAAPAAAASVPAPLPAAVAALVEPESSAFVAGLAQEASKERPIWLDGAAPQPDLGDAAPPSKPEDFQPAVPPYPESPKRRNRPGQVGPEAVPEHDRELMLSLQALEQFRSSQSRKFFGENSLRSNGSGTAEDAALADMASAVRAQPSLLEAAAAGDAKTAHFGAETSPVSSSAPLFAEGELVPGQDIAFEGLSIPVRNFDEHDALDGLVADDRADTIMGSSLVASRFSPNQSVVIPTIPRGRSLVFNLVSTWGDQSFVGLAGIEIFDGHGMPVVMKDAKRQVTADPPSINVLPEYEHDPRTADKLFDQVNLTRDDLHVWLAPFSPGRAHTVTVDLERKTGLSMIRIWNYNKSRLHSSRGVRDMEILLDGVPIFVGEIRRAPGVLTSPEEACEHILFTQDEAVLQAVEEHDWLPAHLPVEPEDEDSCEFTLGSGRLAEGLSTLAAAAEDRPPTAGVEGASAGDSGAGAPASVSKTGADGRPMTRASTERQHARGSVCSSVTLVLHSTWGDLYYVGLTALELLDGSLTPIPLDMAQIDASPRDLNDLEGVDGDLRTLDKLMDGVCCTADDSHMWIAPFLKAAPLVDPRTGLHAEPTPMGNLIRIDFGEARQEVAGFNIWNYNKNVEDTCRGVREFSVYCDERYIATFLCRKAPGHVHFDFKQVVLLDQPPSADCNVRRTAVPTVAPRMPSRARSERSSARERSGSREGRRGSSKERPRSGERRPADVMPRLPQQYETPLHPCGFIFKLLLLSTWSDMHYVGLGGVELYDLNGRPLRPKRAVSNYGSVRNLPGMENDVRTEENFLHGAPGTSGRMWLAPFCRQPPNSVELVFDEPTHISCVHFWNYLRTPSRGVRDIEIYVDDLLIYQGILRQESGPASASALGYPGEAVLFTTKPEIVERERSCVYLPSADELVAFFDESGQVEHRTGRPNVPVLERPMTAVTASP</sequence>
<feature type="domain" description="KATNIP" evidence="2">
    <location>
        <begin position="1123"/>
        <end position="1492"/>
    </location>
</feature>
<evidence type="ECO:0000256" key="1">
    <source>
        <dbReference type="SAM" id="MobiDB-lite"/>
    </source>
</evidence>
<name>A0A7S4UGA7_9DINO</name>
<feature type="region of interest" description="Disordered" evidence="1">
    <location>
        <begin position="27"/>
        <end position="164"/>
    </location>
</feature>
<feature type="compositionally biased region" description="Low complexity" evidence="1">
    <location>
        <begin position="340"/>
        <end position="357"/>
    </location>
</feature>
<feature type="region of interest" description="Disordered" evidence="1">
    <location>
        <begin position="1068"/>
        <end position="1112"/>
    </location>
</feature>
<dbReference type="InterPro" id="IPR026704">
    <property type="entry name" value="KATNIP"/>
</dbReference>
<dbReference type="PANTHER" id="PTHR21534:SF0">
    <property type="entry name" value="KATANIN-INTERACTING PROTEIN"/>
    <property type="match status" value="1"/>
</dbReference>
<reference evidence="3" key="1">
    <citation type="submission" date="2021-01" db="EMBL/GenBank/DDBJ databases">
        <authorList>
            <person name="Corre E."/>
            <person name="Pelletier E."/>
            <person name="Niang G."/>
            <person name="Scheremetjew M."/>
            <person name="Finn R."/>
            <person name="Kale V."/>
            <person name="Holt S."/>
            <person name="Cochrane G."/>
            <person name="Meng A."/>
            <person name="Brown T."/>
            <person name="Cohen L."/>
        </authorList>
    </citation>
    <scope>NUCLEOTIDE SEQUENCE</scope>
    <source>
        <strain evidence="3">CCMP3105</strain>
    </source>
</reference>
<feature type="compositionally biased region" description="Basic residues" evidence="1">
    <location>
        <begin position="34"/>
        <end position="44"/>
    </location>
</feature>
<protein>
    <recommendedName>
        <fullName evidence="2">KATNIP domain-containing protein</fullName>
    </recommendedName>
</protein>
<feature type="compositionally biased region" description="Basic and acidic residues" evidence="1">
    <location>
        <begin position="142"/>
        <end position="152"/>
    </location>
</feature>
<feature type="domain" description="KATNIP" evidence="2">
    <location>
        <begin position="853"/>
        <end position="1001"/>
    </location>
</feature>
<feature type="domain" description="KATNIP" evidence="2">
    <location>
        <begin position="471"/>
        <end position="594"/>
    </location>
</feature>
<feature type="region of interest" description="Disordered" evidence="1">
    <location>
        <begin position="262"/>
        <end position="461"/>
    </location>
</feature>
<feature type="region of interest" description="Disordered" evidence="1">
    <location>
        <begin position="667"/>
        <end position="713"/>
    </location>
</feature>
<evidence type="ECO:0000313" key="3">
    <source>
        <dbReference type="EMBL" id="CAE4581044.1"/>
    </source>
</evidence>
<feature type="compositionally biased region" description="Basic and acidic residues" evidence="1">
    <location>
        <begin position="1312"/>
        <end position="1345"/>
    </location>
</feature>
<gene>
    <name evidence="3" type="ORF">AMON00008_LOCUS19101</name>
</gene>
<proteinExistence type="predicted"/>